<keyword evidence="1" id="KW-0472">Membrane</keyword>
<evidence type="ECO:0000313" key="3">
    <source>
        <dbReference type="Proteomes" id="UP000765509"/>
    </source>
</evidence>
<comment type="caution">
    <text evidence="2">The sequence shown here is derived from an EMBL/GenBank/DDBJ whole genome shotgun (WGS) entry which is preliminary data.</text>
</comment>
<proteinExistence type="predicted"/>
<name>A0A9Q3D0D3_9BASI</name>
<feature type="transmembrane region" description="Helical" evidence="1">
    <location>
        <begin position="52"/>
        <end position="71"/>
    </location>
</feature>
<keyword evidence="1" id="KW-1133">Transmembrane helix</keyword>
<feature type="transmembrane region" description="Helical" evidence="1">
    <location>
        <begin position="20"/>
        <end position="40"/>
    </location>
</feature>
<dbReference type="EMBL" id="AVOT02011409">
    <property type="protein sequence ID" value="MBW0492058.1"/>
    <property type="molecule type" value="Genomic_DNA"/>
</dbReference>
<keyword evidence="3" id="KW-1185">Reference proteome</keyword>
<gene>
    <name evidence="2" type="ORF">O181_031773</name>
</gene>
<dbReference type="Proteomes" id="UP000765509">
    <property type="component" value="Unassembled WGS sequence"/>
</dbReference>
<evidence type="ECO:0000313" key="2">
    <source>
        <dbReference type="EMBL" id="MBW0492058.1"/>
    </source>
</evidence>
<sequence>MRIGWKNSLLNLLQTTPHIVQAFLCMISPVIRLACSVSFIYECRFHSASVKIVIVVVHRSPLVYGFFYVVMACGRIRMRHLQVE</sequence>
<protein>
    <submittedName>
        <fullName evidence="2">Uncharacterized protein</fullName>
    </submittedName>
</protein>
<organism evidence="2 3">
    <name type="scientific">Austropuccinia psidii MF-1</name>
    <dbReference type="NCBI Taxonomy" id="1389203"/>
    <lineage>
        <taxon>Eukaryota</taxon>
        <taxon>Fungi</taxon>
        <taxon>Dikarya</taxon>
        <taxon>Basidiomycota</taxon>
        <taxon>Pucciniomycotina</taxon>
        <taxon>Pucciniomycetes</taxon>
        <taxon>Pucciniales</taxon>
        <taxon>Sphaerophragmiaceae</taxon>
        <taxon>Austropuccinia</taxon>
    </lineage>
</organism>
<keyword evidence="1" id="KW-0812">Transmembrane</keyword>
<accession>A0A9Q3D0D3</accession>
<reference evidence="2" key="1">
    <citation type="submission" date="2021-03" db="EMBL/GenBank/DDBJ databases">
        <title>Draft genome sequence of rust myrtle Austropuccinia psidii MF-1, a brazilian biotype.</title>
        <authorList>
            <person name="Quecine M.C."/>
            <person name="Pachon D.M.R."/>
            <person name="Bonatelli M.L."/>
            <person name="Correr F.H."/>
            <person name="Franceschini L.M."/>
            <person name="Leite T.F."/>
            <person name="Margarido G.R.A."/>
            <person name="Almeida C.A."/>
            <person name="Ferrarezi J.A."/>
            <person name="Labate C.A."/>
        </authorList>
    </citation>
    <scope>NUCLEOTIDE SEQUENCE</scope>
    <source>
        <strain evidence="2">MF-1</strain>
    </source>
</reference>
<dbReference type="AlphaFoldDB" id="A0A9Q3D0D3"/>
<evidence type="ECO:0000256" key="1">
    <source>
        <dbReference type="SAM" id="Phobius"/>
    </source>
</evidence>